<feature type="region of interest" description="Disordered" evidence="1">
    <location>
        <begin position="217"/>
        <end position="262"/>
    </location>
</feature>
<evidence type="ECO:0000313" key="3">
    <source>
        <dbReference type="Proteomes" id="UP001162031"/>
    </source>
</evidence>
<organism evidence="2 3">
    <name type="scientific">Hyaloperonospora brassicae</name>
    <name type="common">Brassica downy mildew</name>
    <name type="synonym">Peronospora brassicae</name>
    <dbReference type="NCBI Taxonomy" id="162125"/>
    <lineage>
        <taxon>Eukaryota</taxon>
        <taxon>Sar</taxon>
        <taxon>Stramenopiles</taxon>
        <taxon>Oomycota</taxon>
        <taxon>Peronosporomycetes</taxon>
        <taxon>Peronosporales</taxon>
        <taxon>Peronosporaceae</taxon>
        <taxon>Hyaloperonospora</taxon>
    </lineage>
</organism>
<evidence type="ECO:0000313" key="2">
    <source>
        <dbReference type="EMBL" id="CAI5739286.1"/>
    </source>
</evidence>
<dbReference type="SUPFAM" id="SSF64268">
    <property type="entry name" value="PX domain"/>
    <property type="match status" value="1"/>
</dbReference>
<feature type="compositionally biased region" description="Polar residues" evidence="1">
    <location>
        <begin position="220"/>
        <end position="230"/>
    </location>
</feature>
<evidence type="ECO:0000256" key="1">
    <source>
        <dbReference type="SAM" id="MobiDB-lite"/>
    </source>
</evidence>
<dbReference type="Gene3D" id="3.30.1520.10">
    <property type="entry name" value="Phox-like domain"/>
    <property type="match status" value="1"/>
</dbReference>
<dbReference type="GO" id="GO:0035091">
    <property type="term" value="F:phosphatidylinositol binding"/>
    <property type="evidence" value="ECO:0007669"/>
    <property type="project" value="InterPro"/>
</dbReference>
<gene>
    <name evidence="2" type="ORF">HBR001_LOCUS7768</name>
</gene>
<dbReference type="Proteomes" id="UP001162031">
    <property type="component" value="Unassembled WGS sequence"/>
</dbReference>
<dbReference type="EMBL" id="CANTFL010001416">
    <property type="protein sequence ID" value="CAI5739286.1"/>
    <property type="molecule type" value="Genomic_DNA"/>
</dbReference>
<protein>
    <recommendedName>
        <fullName evidence="4">PX domain-containing protein</fullName>
    </recommendedName>
</protein>
<dbReference type="InterPro" id="IPR036871">
    <property type="entry name" value="PX_dom_sf"/>
</dbReference>
<accession>A0AAV0UQX7</accession>
<proteinExistence type="predicted"/>
<evidence type="ECO:0008006" key="4">
    <source>
        <dbReference type="Google" id="ProtNLM"/>
    </source>
</evidence>
<dbReference type="AlphaFoldDB" id="A0AAV0UQX7"/>
<reference evidence="2" key="1">
    <citation type="submission" date="2022-12" db="EMBL/GenBank/DDBJ databases">
        <authorList>
            <person name="Webb A."/>
        </authorList>
    </citation>
    <scope>NUCLEOTIDE SEQUENCE</scope>
    <source>
        <strain evidence="2">Hp1</strain>
    </source>
</reference>
<name>A0AAV0UQX7_HYABA</name>
<comment type="caution">
    <text evidence="2">The sequence shown here is derived from an EMBL/GenBank/DDBJ whole genome shotgun (WGS) entry which is preliminary data.</text>
</comment>
<keyword evidence="3" id="KW-1185">Reference proteome</keyword>
<sequence length="287" mass="32572">MEPRHVSALAADELVRHTRELVERRSSVAVDNLLQRTRHSLSDRMATSEAHLPSFSVLPDHVIIGTTVRFLDVFRVSDHCTFKLLVDTGKEQFAIQRRYSQFRALRQQLLRKVHASETAQEKGRERRCPNGACQVLARQLATLKFPRRKLKLKLHRDDDIRTARERQMQLQHFIASTLAVYRMAPKRQVRCCVNLQCHVLTAIGSFLDIRDLGEEEPAGWTSNSHGTASSDEVPLQDTPSCLVAGASSSSTTENDLNESPVPRDTSMLCLEELFTIMEDTEHSQDTE</sequence>